<feature type="domain" description="HTH luxR-type" evidence="2">
    <location>
        <begin position="237"/>
        <end position="302"/>
    </location>
</feature>
<evidence type="ECO:0000313" key="4">
    <source>
        <dbReference type="Proteomes" id="UP000324376"/>
    </source>
</evidence>
<accession>A0A5S5C6G2</accession>
<evidence type="ECO:0000256" key="1">
    <source>
        <dbReference type="SAM" id="Phobius"/>
    </source>
</evidence>
<proteinExistence type="predicted"/>
<keyword evidence="4" id="KW-1185">Reference proteome</keyword>
<name>A0A5S5C6G2_9FLAO</name>
<dbReference type="EMBL" id="VNHU01000005">
    <property type="protein sequence ID" value="TYP73563.1"/>
    <property type="molecule type" value="Genomic_DNA"/>
</dbReference>
<dbReference type="Gene3D" id="1.10.10.10">
    <property type="entry name" value="Winged helix-like DNA-binding domain superfamily/Winged helix DNA-binding domain"/>
    <property type="match status" value="1"/>
</dbReference>
<dbReference type="AlphaFoldDB" id="A0A5S5C6G2"/>
<dbReference type="CDD" id="cd06170">
    <property type="entry name" value="LuxR_C_like"/>
    <property type="match status" value="1"/>
</dbReference>
<dbReference type="PROSITE" id="PS50043">
    <property type="entry name" value="HTH_LUXR_2"/>
    <property type="match status" value="1"/>
</dbReference>
<keyword evidence="1" id="KW-0472">Membrane</keyword>
<dbReference type="SMART" id="SM00421">
    <property type="entry name" value="HTH_LUXR"/>
    <property type="match status" value="1"/>
</dbReference>
<dbReference type="Proteomes" id="UP000324376">
    <property type="component" value="Unassembled WGS sequence"/>
</dbReference>
<evidence type="ECO:0000313" key="3">
    <source>
        <dbReference type="EMBL" id="TYP73563.1"/>
    </source>
</evidence>
<dbReference type="GO" id="GO:0003677">
    <property type="term" value="F:DNA binding"/>
    <property type="evidence" value="ECO:0007669"/>
    <property type="project" value="InterPro"/>
</dbReference>
<dbReference type="InterPro" id="IPR016032">
    <property type="entry name" value="Sig_transdc_resp-reg_C-effctor"/>
</dbReference>
<comment type="caution">
    <text evidence="3">The sequence shown here is derived from an EMBL/GenBank/DDBJ whole genome shotgun (WGS) entry which is preliminary data.</text>
</comment>
<feature type="transmembrane region" description="Helical" evidence="1">
    <location>
        <begin position="106"/>
        <end position="123"/>
    </location>
</feature>
<dbReference type="InterPro" id="IPR000792">
    <property type="entry name" value="Tscrpt_reg_LuxR_C"/>
</dbReference>
<feature type="transmembrane region" description="Helical" evidence="1">
    <location>
        <begin position="6"/>
        <end position="26"/>
    </location>
</feature>
<dbReference type="GO" id="GO:0006355">
    <property type="term" value="P:regulation of DNA-templated transcription"/>
    <property type="evidence" value="ECO:0007669"/>
    <property type="project" value="InterPro"/>
</dbReference>
<keyword evidence="1" id="KW-1133">Transmembrane helix</keyword>
<dbReference type="InterPro" id="IPR036388">
    <property type="entry name" value="WH-like_DNA-bd_sf"/>
</dbReference>
<keyword evidence="1" id="KW-0812">Transmembrane</keyword>
<feature type="transmembrane region" description="Helical" evidence="1">
    <location>
        <begin position="64"/>
        <end position="85"/>
    </location>
</feature>
<protein>
    <submittedName>
        <fullName evidence="3">Regulatory LuxR family protein</fullName>
    </submittedName>
</protein>
<sequence>MFDTSIHWTTFFYLLIDLFIVLFVFIRSVALKSYKLDRFLILGTLFILYNASGGFLPLKNFTDLLLLQYIISYSVAITLCVYTIYFIYKEYDLRINIFMFRIKNMSIWLTLLFAVMFILPYAITNSLAFARFSFSAPLAFIALYFFSLFYKKVKASRESCPYIRRRKDLAILSIGGVTLLPIMTILGDYQWLTFTIMNVSFYALLAIEIDRYIHSIKEKYKFITSRVRNEKNDIKFSSLANYKLTPREIDISVSILEEKTYKTIANNFFIAERTVSKHASNIFKKTGATNRKEFYKKFSKNSA</sequence>
<feature type="transmembrane region" description="Helical" evidence="1">
    <location>
        <begin position="169"/>
        <end position="186"/>
    </location>
</feature>
<dbReference type="SUPFAM" id="SSF46894">
    <property type="entry name" value="C-terminal effector domain of the bipartite response regulators"/>
    <property type="match status" value="1"/>
</dbReference>
<evidence type="ECO:0000259" key="2">
    <source>
        <dbReference type="PROSITE" id="PS50043"/>
    </source>
</evidence>
<dbReference type="Pfam" id="PF00196">
    <property type="entry name" value="GerE"/>
    <property type="match status" value="1"/>
</dbReference>
<feature type="transmembrane region" description="Helical" evidence="1">
    <location>
        <begin position="38"/>
        <end position="58"/>
    </location>
</feature>
<dbReference type="OrthoDB" id="1254222at2"/>
<organism evidence="3 4">
    <name type="scientific">Aquimarina intermedia</name>
    <dbReference type="NCBI Taxonomy" id="350814"/>
    <lineage>
        <taxon>Bacteria</taxon>
        <taxon>Pseudomonadati</taxon>
        <taxon>Bacteroidota</taxon>
        <taxon>Flavobacteriia</taxon>
        <taxon>Flavobacteriales</taxon>
        <taxon>Flavobacteriaceae</taxon>
        <taxon>Aquimarina</taxon>
    </lineage>
</organism>
<feature type="transmembrane region" description="Helical" evidence="1">
    <location>
        <begin position="129"/>
        <end position="149"/>
    </location>
</feature>
<reference evidence="3 4" key="1">
    <citation type="submission" date="2019-07" db="EMBL/GenBank/DDBJ databases">
        <title>Genomic Encyclopedia of Archaeal and Bacterial Type Strains, Phase II (KMG-II): from individual species to whole genera.</title>
        <authorList>
            <person name="Goeker M."/>
        </authorList>
    </citation>
    <scope>NUCLEOTIDE SEQUENCE [LARGE SCALE GENOMIC DNA]</scope>
    <source>
        <strain evidence="3 4">DSM 17527</strain>
    </source>
</reference>
<gene>
    <name evidence="3" type="ORF">BD809_105150</name>
</gene>